<keyword evidence="7" id="KW-1185">Reference proteome</keyword>
<dbReference type="AlphaFoldDB" id="A0A6A6VUB7"/>
<dbReference type="GO" id="GO:0071949">
    <property type="term" value="F:FAD binding"/>
    <property type="evidence" value="ECO:0007669"/>
    <property type="project" value="InterPro"/>
</dbReference>
<dbReference type="Pfam" id="PF01494">
    <property type="entry name" value="FAD_binding_3"/>
    <property type="match status" value="1"/>
</dbReference>
<evidence type="ECO:0000256" key="2">
    <source>
        <dbReference type="ARBA" id="ARBA00022630"/>
    </source>
</evidence>
<evidence type="ECO:0000313" key="6">
    <source>
        <dbReference type="EMBL" id="KAF2752841.1"/>
    </source>
</evidence>
<organism evidence="6 7">
    <name type="scientific">Pseudovirgaria hyperparasitica</name>
    <dbReference type="NCBI Taxonomy" id="470096"/>
    <lineage>
        <taxon>Eukaryota</taxon>
        <taxon>Fungi</taxon>
        <taxon>Dikarya</taxon>
        <taxon>Ascomycota</taxon>
        <taxon>Pezizomycotina</taxon>
        <taxon>Dothideomycetes</taxon>
        <taxon>Dothideomycetes incertae sedis</taxon>
        <taxon>Acrospermales</taxon>
        <taxon>Acrospermaceae</taxon>
        <taxon>Pseudovirgaria</taxon>
    </lineage>
</organism>
<gene>
    <name evidence="6" type="ORF">EJ05DRAFT_515305</name>
</gene>
<dbReference type="SUPFAM" id="SSF51905">
    <property type="entry name" value="FAD/NAD(P)-binding domain"/>
    <property type="match status" value="1"/>
</dbReference>
<dbReference type="InterPro" id="IPR002938">
    <property type="entry name" value="FAD-bd"/>
</dbReference>
<dbReference type="InterPro" id="IPR050562">
    <property type="entry name" value="FAD_mOase_fung"/>
</dbReference>
<accession>A0A6A6VUB7</accession>
<evidence type="ECO:0000259" key="5">
    <source>
        <dbReference type="Pfam" id="PF01494"/>
    </source>
</evidence>
<evidence type="ECO:0000256" key="1">
    <source>
        <dbReference type="ARBA" id="ARBA00007992"/>
    </source>
</evidence>
<dbReference type="PRINTS" id="PR00420">
    <property type="entry name" value="RNGMNOXGNASE"/>
</dbReference>
<dbReference type="Gene3D" id="3.50.50.60">
    <property type="entry name" value="FAD/NAD(P)-binding domain"/>
    <property type="match status" value="1"/>
</dbReference>
<evidence type="ECO:0000256" key="3">
    <source>
        <dbReference type="ARBA" id="ARBA00022827"/>
    </source>
</evidence>
<proteinExistence type="inferred from homology"/>
<dbReference type="EMBL" id="ML996591">
    <property type="protein sequence ID" value="KAF2752841.1"/>
    <property type="molecule type" value="Genomic_DNA"/>
</dbReference>
<keyword evidence="3" id="KW-0274">FAD</keyword>
<dbReference type="PANTHER" id="PTHR47356:SF2">
    <property type="entry name" value="FAD-BINDING DOMAIN-CONTAINING PROTEIN-RELATED"/>
    <property type="match status" value="1"/>
</dbReference>
<keyword evidence="4" id="KW-0560">Oxidoreductase</keyword>
<dbReference type="RefSeq" id="XP_033595292.1">
    <property type="nucleotide sequence ID" value="XM_033748590.1"/>
</dbReference>
<sequence>MSHTDFRVIINGGGPVGLLAAHLLTAAKIKYVILEKSSTVAAEGGACIFLQGSTLRVIEQLGFLEQLIALSTPMEFKEDRMIGGKTCRRTEVGSLWMNNHGYPCLYLPRKALVGFLRDSLQNHGETIRLNSNISDIKTGANGVRVFLNDGSVENGSIVLGCDGTYSHTLRTAQKLAQENGLQTQGLSTTRHIQTLYGYAPYPGRGEIGTLYEARSSPLGAQSCANAETVIFVLARRLPKARIERKHYTEEEKQEFVDAWRDKPIFADVTFGEIWKKSQWSILTDQETGFSDLWYHDRIVMAGDSVTSMESFAGMGFNIGAMHVVSLINGLEELIDREGSSPPTSSLTNVFETYRAQVEKPSRNAIDLTTKAVDGTTWPSWLSYMIDQYVFPLVGVRNIMHQVFSKDIIRYGQLVKFLPKEGTKTGAVAWHFDP</sequence>
<reference evidence="6" key="1">
    <citation type="journal article" date="2020" name="Stud. Mycol.">
        <title>101 Dothideomycetes genomes: a test case for predicting lifestyles and emergence of pathogens.</title>
        <authorList>
            <person name="Haridas S."/>
            <person name="Albert R."/>
            <person name="Binder M."/>
            <person name="Bloem J."/>
            <person name="Labutti K."/>
            <person name="Salamov A."/>
            <person name="Andreopoulos B."/>
            <person name="Baker S."/>
            <person name="Barry K."/>
            <person name="Bills G."/>
            <person name="Bluhm B."/>
            <person name="Cannon C."/>
            <person name="Castanera R."/>
            <person name="Culley D."/>
            <person name="Daum C."/>
            <person name="Ezra D."/>
            <person name="Gonzalez J."/>
            <person name="Henrissat B."/>
            <person name="Kuo A."/>
            <person name="Liang C."/>
            <person name="Lipzen A."/>
            <person name="Lutzoni F."/>
            <person name="Magnuson J."/>
            <person name="Mondo S."/>
            <person name="Nolan M."/>
            <person name="Ohm R."/>
            <person name="Pangilinan J."/>
            <person name="Park H.-J."/>
            <person name="Ramirez L."/>
            <person name="Alfaro M."/>
            <person name="Sun H."/>
            <person name="Tritt A."/>
            <person name="Yoshinaga Y."/>
            <person name="Zwiers L.-H."/>
            <person name="Turgeon B."/>
            <person name="Goodwin S."/>
            <person name="Spatafora J."/>
            <person name="Crous P."/>
            <person name="Grigoriev I."/>
        </authorList>
    </citation>
    <scope>NUCLEOTIDE SEQUENCE</scope>
    <source>
        <strain evidence="6">CBS 121739</strain>
    </source>
</reference>
<keyword evidence="2" id="KW-0285">Flavoprotein</keyword>
<name>A0A6A6VUB7_9PEZI</name>
<evidence type="ECO:0000313" key="7">
    <source>
        <dbReference type="Proteomes" id="UP000799437"/>
    </source>
</evidence>
<dbReference type="InterPro" id="IPR036188">
    <property type="entry name" value="FAD/NAD-bd_sf"/>
</dbReference>
<evidence type="ECO:0000256" key="4">
    <source>
        <dbReference type="ARBA" id="ARBA00023002"/>
    </source>
</evidence>
<feature type="domain" description="FAD-binding" evidence="5">
    <location>
        <begin position="7"/>
        <end position="338"/>
    </location>
</feature>
<dbReference type="GO" id="GO:0004497">
    <property type="term" value="F:monooxygenase activity"/>
    <property type="evidence" value="ECO:0007669"/>
    <property type="project" value="InterPro"/>
</dbReference>
<dbReference type="OrthoDB" id="2431938at2759"/>
<protein>
    <submittedName>
        <fullName evidence="6">FAD/NAD(P)-binding domain-containing protein</fullName>
    </submittedName>
</protein>
<dbReference type="GeneID" id="54489644"/>
<comment type="similarity">
    <text evidence="1">Belongs to the paxM FAD-dependent monooxygenase family.</text>
</comment>
<dbReference type="Proteomes" id="UP000799437">
    <property type="component" value="Unassembled WGS sequence"/>
</dbReference>
<dbReference type="PANTHER" id="PTHR47356">
    <property type="entry name" value="FAD-DEPENDENT MONOOXYGENASE ASQG-RELATED"/>
    <property type="match status" value="1"/>
</dbReference>